<dbReference type="CDD" id="cd00371">
    <property type="entry name" value="HMA"/>
    <property type="match status" value="1"/>
</dbReference>
<sequence>MADTTFSVSGMTCEHCSKAVSAELGELEGVREVSIELVPGGTSTVRLEGEPLPEQGAIAEAVAEAGDYTVAF</sequence>
<dbReference type="RefSeq" id="WP_006593232.1">
    <property type="nucleotide sequence ID" value="NZ_BAHD01000045.1"/>
</dbReference>
<dbReference type="Proteomes" id="UP000008366">
    <property type="component" value="Unassembled WGS sequence"/>
</dbReference>
<dbReference type="Gene3D" id="3.30.70.100">
    <property type="match status" value="1"/>
</dbReference>
<comment type="caution">
    <text evidence="3">The sequence shown here is derived from an EMBL/GenBank/DDBJ whole genome shotgun (WGS) entry which is preliminary data.</text>
</comment>
<dbReference type="PROSITE" id="PS01047">
    <property type="entry name" value="HMA_1"/>
    <property type="match status" value="1"/>
</dbReference>
<evidence type="ECO:0000256" key="1">
    <source>
        <dbReference type="ARBA" id="ARBA00022723"/>
    </source>
</evidence>
<dbReference type="GO" id="GO:0046872">
    <property type="term" value="F:metal ion binding"/>
    <property type="evidence" value="ECO:0007669"/>
    <property type="project" value="UniProtKB-KW"/>
</dbReference>
<feature type="domain" description="HMA" evidence="2">
    <location>
        <begin position="2"/>
        <end position="70"/>
    </location>
</feature>
<protein>
    <submittedName>
        <fullName evidence="3">Copper chaperone CopZ</fullName>
    </submittedName>
</protein>
<dbReference type="OrthoDB" id="9813965at2"/>
<evidence type="ECO:0000313" key="3">
    <source>
        <dbReference type="EMBL" id="GAB96700.1"/>
    </source>
</evidence>
<dbReference type="InterPro" id="IPR036163">
    <property type="entry name" value="HMA_dom_sf"/>
</dbReference>
<dbReference type="Pfam" id="PF00403">
    <property type="entry name" value="HMA"/>
    <property type="match status" value="1"/>
</dbReference>
<name>K6WBT7_9MICO</name>
<proteinExistence type="predicted"/>
<dbReference type="STRING" id="1184609.KILIM_045_00310"/>
<dbReference type="PROSITE" id="PS50846">
    <property type="entry name" value="HMA_2"/>
    <property type="match status" value="1"/>
</dbReference>
<keyword evidence="4" id="KW-1185">Reference proteome</keyword>
<dbReference type="AlphaFoldDB" id="K6WBT7"/>
<gene>
    <name evidence="3" type="primary">copZ</name>
    <name evidence="3" type="ORF">KILIM_045_00310</name>
</gene>
<accession>K6WBT7</accession>
<keyword evidence="1" id="KW-0479">Metal-binding</keyword>
<dbReference type="InterPro" id="IPR006121">
    <property type="entry name" value="HMA_dom"/>
</dbReference>
<evidence type="ECO:0000259" key="2">
    <source>
        <dbReference type="PROSITE" id="PS50846"/>
    </source>
</evidence>
<dbReference type="EMBL" id="BAHD01000045">
    <property type="protein sequence ID" value="GAB96700.1"/>
    <property type="molecule type" value="Genomic_DNA"/>
</dbReference>
<organism evidence="3 4">
    <name type="scientific">Kineosphaera limosa NBRC 100340</name>
    <dbReference type="NCBI Taxonomy" id="1184609"/>
    <lineage>
        <taxon>Bacteria</taxon>
        <taxon>Bacillati</taxon>
        <taxon>Actinomycetota</taxon>
        <taxon>Actinomycetes</taxon>
        <taxon>Micrococcales</taxon>
        <taxon>Dermatophilaceae</taxon>
        <taxon>Kineosphaera</taxon>
    </lineage>
</organism>
<evidence type="ECO:0000313" key="4">
    <source>
        <dbReference type="Proteomes" id="UP000008366"/>
    </source>
</evidence>
<dbReference type="eggNOG" id="COG2608">
    <property type="taxonomic scope" value="Bacteria"/>
</dbReference>
<dbReference type="InterPro" id="IPR017969">
    <property type="entry name" value="Heavy-metal-associated_CS"/>
</dbReference>
<reference evidence="3 4" key="1">
    <citation type="submission" date="2012-08" db="EMBL/GenBank/DDBJ databases">
        <title>Whole genome shotgun sequence of Kineosphaera limosa NBRC 100340.</title>
        <authorList>
            <person name="Yoshida I."/>
            <person name="Isaki S."/>
            <person name="Hosoyama A."/>
            <person name="Tsuchikane K."/>
            <person name="Katsumata H."/>
            <person name="Ando Y."/>
            <person name="Ohji S."/>
            <person name="Hamada M."/>
            <person name="Tamura T."/>
            <person name="Yamazoe A."/>
            <person name="Yamazaki S."/>
            <person name="Fujita N."/>
        </authorList>
    </citation>
    <scope>NUCLEOTIDE SEQUENCE [LARGE SCALE GENOMIC DNA]</scope>
    <source>
        <strain evidence="3 4">NBRC 100340</strain>
    </source>
</reference>
<dbReference type="SUPFAM" id="SSF55008">
    <property type="entry name" value="HMA, heavy metal-associated domain"/>
    <property type="match status" value="1"/>
</dbReference>